<organism evidence="2">
    <name type="scientific">uncultured Aureispira sp</name>
    <dbReference type="NCBI Taxonomy" id="1331704"/>
    <lineage>
        <taxon>Bacteria</taxon>
        <taxon>Pseudomonadati</taxon>
        <taxon>Bacteroidota</taxon>
        <taxon>Saprospiria</taxon>
        <taxon>Saprospirales</taxon>
        <taxon>Saprospiraceae</taxon>
        <taxon>Aureispira</taxon>
        <taxon>environmental samples</taxon>
    </lineage>
</organism>
<protein>
    <submittedName>
        <fullName evidence="2">ATPase</fullName>
    </submittedName>
</protein>
<dbReference type="EMBL" id="CACVAQ010000061">
    <property type="protein sequence ID" value="CAA6801151.1"/>
    <property type="molecule type" value="Genomic_DNA"/>
</dbReference>
<dbReference type="Gene3D" id="3.40.50.300">
    <property type="entry name" value="P-loop containing nucleotide triphosphate hydrolases"/>
    <property type="match status" value="1"/>
</dbReference>
<dbReference type="Pfam" id="PF20703">
    <property type="entry name" value="nSTAND1"/>
    <property type="match status" value="1"/>
</dbReference>
<proteinExistence type="predicted"/>
<dbReference type="InterPro" id="IPR049052">
    <property type="entry name" value="nSTAND1"/>
</dbReference>
<sequence length="356" mass="41672">MATEIKSPFKFLDSYDKKDKAIFFGREQETLELYDRIFETNLVLLYGASGTGKTSLINCGLGNQFESTDWHPIFIRRKDNIMESMKQEFQDHAIKKVDPKRSMIDQVRSLYLDYFKPIYLIFDQFEEIFILGDKEEQKIFFEMIYQLLEEDLQCKVVISMREEYIAYLSEFEEILPYLFDNRLRVEKMNSKNLKDVIEGTAANFNIELRKTAGGKDISELIIEKLRDKNHEIDLANLQVYLDRLYQLAVKEHGADVPVFFDEALIKQTGNLEDVMSTFLDQQLTVLGVELAEKHKNAKKGAPLDILFELVTDNGTKHAIDLEQIKKRLKRSKNIEPAVIDYCVVRFKEMRILRELS</sequence>
<name>A0A6S6RYI6_9BACT</name>
<dbReference type="SUPFAM" id="SSF52540">
    <property type="entry name" value="P-loop containing nucleoside triphosphate hydrolases"/>
    <property type="match status" value="1"/>
</dbReference>
<evidence type="ECO:0000259" key="1">
    <source>
        <dbReference type="Pfam" id="PF20703"/>
    </source>
</evidence>
<dbReference type="AlphaFoldDB" id="A0A6S6RYI6"/>
<evidence type="ECO:0000313" key="2">
    <source>
        <dbReference type="EMBL" id="CAA6801151.1"/>
    </source>
</evidence>
<reference evidence="2" key="1">
    <citation type="submission" date="2020-01" db="EMBL/GenBank/DDBJ databases">
        <authorList>
            <person name="Meier V. D."/>
            <person name="Meier V D."/>
        </authorList>
    </citation>
    <scope>NUCLEOTIDE SEQUENCE</scope>
    <source>
        <strain evidence="2">HLG_WM_MAG_10</strain>
    </source>
</reference>
<dbReference type="InterPro" id="IPR027417">
    <property type="entry name" value="P-loop_NTPase"/>
</dbReference>
<gene>
    <name evidence="2" type="ORF">HELGO_WM30829</name>
</gene>
<accession>A0A6S6RYI6</accession>
<feature type="domain" description="Novel STAND NTPase 1" evidence="1">
    <location>
        <begin position="8"/>
        <end position="248"/>
    </location>
</feature>